<feature type="signal peptide" evidence="3">
    <location>
        <begin position="1"/>
        <end position="20"/>
    </location>
</feature>
<dbReference type="GO" id="GO:0006665">
    <property type="term" value="P:sphingolipid metabolic process"/>
    <property type="evidence" value="ECO:0007669"/>
    <property type="project" value="InterPro"/>
</dbReference>
<accession>A0A3B3TFB6</accession>
<dbReference type="SMART" id="SM00741">
    <property type="entry name" value="SapB"/>
    <property type="match status" value="3"/>
</dbReference>
<proteinExistence type="predicted"/>
<dbReference type="GO" id="GO:0005764">
    <property type="term" value="C:lysosome"/>
    <property type="evidence" value="ECO:0007669"/>
    <property type="project" value="InterPro"/>
</dbReference>
<dbReference type="PROSITE" id="PS50015">
    <property type="entry name" value="SAP_B"/>
    <property type="match status" value="3"/>
</dbReference>
<dbReference type="PANTHER" id="PTHR11480:SF99">
    <property type="entry name" value="SURFACTANT PROTEIN BB"/>
    <property type="match status" value="1"/>
</dbReference>
<dbReference type="Ensembl" id="ENSPKIT00000022138.1">
    <property type="protein sequence ID" value="ENSPKIP00000041108.1"/>
    <property type="gene ID" value="ENSPKIG00000017785.1"/>
</dbReference>
<evidence type="ECO:0000259" key="4">
    <source>
        <dbReference type="PROSITE" id="PS50015"/>
    </source>
</evidence>
<dbReference type="Gene3D" id="1.10.225.10">
    <property type="entry name" value="Saposin-like"/>
    <property type="match status" value="3"/>
</dbReference>
<dbReference type="InterPro" id="IPR011001">
    <property type="entry name" value="Saposin-like"/>
</dbReference>
<feature type="domain" description="Saposin B-type" evidence="4">
    <location>
        <begin position="149"/>
        <end position="230"/>
    </location>
</feature>
<dbReference type="AlphaFoldDB" id="A0A3B3TFB6"/>
<protein>
    <submittedName>
        <fullName evidence="5">Surfactant protein Bb</fullName>
    </submittedName>
</protein>
<keyword evidence="2" id="KW-0325">Glycoprotein</keyword>
<evidence type="ECO:0000256" key="1">
    <source>
        <dbReference type="ARBA" id="ARBA00023157"/>
    </source>
</evidence>
<dbReference type="GeneTree" id="ENSGT00940000164890"/>
<dbReference type="InterPro" id="IPR008139">
    <property type="entry name" value="SaposinB_dom"/>
</dbReference>
<reference evidence="5" key="2">
    <citation type="submission" date="2025-09" db="UniProtKB">
        <authorList>
            <consortium name="Ensembl"/>
        </authorList>
    </citation>
    <scope>IDENTIFICATION</scope>
</reference>
<dbReference type="GO" id="GO:0016020">
    <property type="term" value="C:membrane"/>
    <property type="evidence" value="ECO:0007669"/>
    <property type="project" value="GOC"/>
</dbReference>
<dbReference type="PANTHER" id="PTHR11480">
    <property type="entry name" value="SAPOSIN-RELATED"/>
    <property type="match status" value="1"/>
</dbReference>
<feature type="domain" description="Saposin B-type" evidence="4">
    <location>
        <begin position="36"/>
        <end position="118"/>
    </location>
</feature>
<dbReference type="InterPro" id="IPR051428">
    <property type="entry name" value="Sphingo_Act-Surfact_Prot"/>
</dbReference>
<dbReference type="InterPro" id="IPR007856">
    <property type="entry name" value="SapB_1"/>
</dbReference>
<keyword evidence="1" id="KW-1015">Disulfide bond</keyword>
<feature type="domain" description="Saposin B-type" evidence="4">
    <location>
        <begin position="238"/>
        <end position="318"/>
    </location>
</feature>
<evidence type="ECO:0000256" key="2">
    <source>
        <dbReference type="ARBA" id="ARBA00023180"/>
    </source>
</evidence>
<dbReference type="Proteomes" id="UP000261540">
    <property type="component" value="Unplaced"/>
</dbReference>
<organism evidence="5 6">
    <name type="scientific">Paramormyrops kingsleyae</name>
    <dbReference type="NCBI Taxonomy" id="1676925"/>
    <lineage>
        <taxon>Eukaryota</taxon>
        <taxon>Metazoa</taxon>
        <taxon>Chordata</taxon>
        <taxon>Craniata</taxon>
        <taxon>Vertebrata</taxon>
        <taxon>Euteleostomi</taxon>
        <taxon>Actinopterygii</taxon>
        <taxon>Neopterygii</taxon>
        <taxon>Teleostei</taxon>
        <taxon>Osteoglossocephala</taxon>
        <taxon>Osteoglossomorpha</taxon>
        <taxon>Osteoglossiformes</taxon>
        <taxon>Mormyridae</taxon>
        <taxon>Paramormyrops</taxon>
    </lineage>
</organism>
<evidence type="ECO:0000256" key="3">
    <source>
        <dbReference type="SAM" id="SignalP"/>
    </source>
</evidence>
<dbReference type="SUPFAM" id="SSF47862">
    <property type="entry name" value="Saposin"/>
    <property type="match status" value="3"/>
</dbReference>
<dbReference type="PRINTS" id="PR01797">
    <property type="entry name" value="SAPOSIN"/>
</dbReference>
<dbReference type="Pfam" id="PF05184">
    <property type="entry name" value="SapB_1"/>
    <property type="match status" value="1"/>
</dbReference>
<feature type="chain" id="PRO_5017189176" evidence="3">
    <location>
        <begin position="21"/>
        <end position="320"/>
    </location>
</feature>
<keyword evidence="6" id="KW-1185">Reference proteome</keyword>
<dbReference type="Pfam" id="PF03489">
    <property type="entry name" value="SapB_2"/>
    <property type="match status" value="2"/>
</dbReference>
<evidence type="ECO:0000313" key="6">
    <source>
        <dbReference type="Proteomes" id="UP000261540"/>
    </source>
</evidence>
<keyword evidence="3" id="KW-0732">Signal</keyword>
<evidence type="ECO:0000313" key="5">
    <source>
        <dbReference type="Ensembl" id="ENSPKIP00000041108.1"/>
    </source>
</evidence>
<dbReference type="InterPro" id="IPR008373">
    <property type="entry name" value="Saposin"/>
</dbReference>
<reference evidence="5" key="1">
    <citation type="submission" date="2025-08" db="UniProtKB">
        <authorList>
            <consortium name="Ensembl"/>
        </authorList>
    </citation>
    <scope>IDENTIFICATION</scope>
</reference>
<sequence>MPVSKVLFLLFFASVTRGLARFISQPDHDGAGLQSSENSCNDCTQLLEFFTNMHPSSGTQELMKDALAALCQSLPEDDAKSLCLHNVDKNVPLAVHFLTRVLSPGQVCAALGLCSTQSEAAKQEILTNSIVAGVARGISKKDASPEVQISPECTFCVFVIKKIESLLPKERTEDAVVKVMDEVCDLLPSSYKDECDNFVNKYGKDAVEFLLSYAAPHTICTLLHLCLFQESPLPMETIPSDCDTCRTLAALTRVQLGSNATETETSGFFGSVCLLYPQAVPKCELFIQRYGPVLQGVLGKEGSTLDNCGCVAFCQKYIWK</sequence>
<dbReference type="InterPro" id="IPR008138">
    <property type="entry name" value="SapB_2"/>
</dbReference>
<name>A0A3B3TFB6_9TELE</name>